<accession>A0A0A9E5U7</accession>
<dbReference type="EMBL" id="GBRH01201801">
    <property type="protein sequence ID" value="JAD96094.1"/>
    <property type="molecule type" value="Transcribed_RNA"/>
</dbReference>
<keyword evidence="1" id="KW-0812">Transmembrane</keyword>
<name>A0A0A9E5U7_ARUDO</name>
<dbReference type="AlphaFoldDB" id="A0A0A9E5U7"/>
<reference evidence="2" key="2">
    <citation type="journal article" date="2015" name="Data Brief">
        <title>Shoot transcriptome of the giant reed, Arundo donax.</title>
        <authorList>
            <person name="Barrero R.A."/>
            <person name="Guerrero F.D."/>
            <person name="Moolhuijzen P."/>
            <person name="Goolsby J.A."/>
            <person name="Tidwell J."/>
            <person name="Bellgard S.E."/>
            <person name="Bellgard M.I."/>
        </authorList>
    </citation>
    <scope>NUCLEOTIDE SEQUENCE</scope>
    <source>
        <tissue evidence="2">Shoot tissue taken approximately 20 cm above the soil surface</tissue>
    </source>
</reference>
<keyword evidence="1" id="KW-0472">Membrane</keyword>
<sequence length="63" mass="7298">MVKYCLKFLFELVFFPYLCLFLSASLFFYASFLSLLLSSSPYALLLHAFLSLLPQEAWSAFPM</sequence>
<organism evidence="2">
    <name type="scientific">Arundo donax</name>
    <name type="common">Giant reed</name>
    <name type="synonym">Donax arundinaceus</name>
    <dbReference type="NCBI Taxonomy" id="35708"/>
    <lineage>
        <taxon>Eukaryota</taxon>
        <taxon>Viridiplantae</taxon>
        <taxon>Streptophyta</taxon>
        <taxon>Embryophyta</taxon>
        <taxon>Tracheophyta</taxon>
        <taxon>Spermatophyta</taxon>
        <taxon>Magnoliopsida</taxon>
        <taxon>Liliopsida</taxon>
        <taxon>Poales</taxon>
        <taxon>Poaceae</taxon>
        <taxon>PACMAD clade</taxon>
        <taxon>Arundinoideae</taxon>
        <taxon>Arundineae</taxon>
        <taxon>Arundo</taxon>
    </lineage>
</organism>
<keyword evidence="1" id="KW-1133">Transmembrane helix</keyword>
<feature type="transmembrane region" description="Helical" evidence="1">
    <location>
        <begin position="12"/>
        <end position="36"/>
    </location>
</feature>
<evidence type="ECO:0000256" key="1">
    <source>
        <dbReference type="SAM" id="Phobius"/>
    </source>
</evidence>
<evidence type="ECO:0000313" key="2">
    <source>
        <dbReference type="EMBL" id="JAD96094.1"/>
    </source>
</evidence>
<proteinExistence type="predicted"/>
<protein>
    <submittedName>
        <fullName evidence="2">Uncharacterized protein</fullName>
    </submittedName>
</protein>
<reference evidence="2" key="1">
    <citation type="submission" date="2014-09" db="EMBL/GenBank/DDBJ databases">
        <authorList>
            <person name="Magalhaes I.L.F."/>
            <person name="Oliveira U."/>
            <person name="Santos F.R."/>
            <person name="Vidigal T.H.D.A."/>
            <person name="Brescovit A.D."/>
            <person name="Santos A.J."/>
        </authorList>
    </citation>
    <scope>NUCLEOTIDE SEQUENCE</scope>
    <source>
        <tissue evidence="2">Shoot tissue taken approximately 20 cm above the soil surface</tissue>
    </source>
</reference>